<reference evidence="1" key="1">
    <citation type="submission" date="2021-02" db="EMBL/GenBank/DDBJ databases">
        <authorList>
            <person name="Nowell W R."/>
        </authorList>
    </citation>
    <scope>NUCLEOTIDE SEQUENCE</scope>
</reference>
<name>A0A8S2GDH4_9BILA</name>
<accession>A0A8S2GDH4</accession>
<dbReference type="Proteomes" id="UP000682733">
    <property type="component" value="Unassembled WGS sequence"/>
</dbReference>
<sequence length="54" mass="6429">ASPTEDGEEQERQQIEEIYNQTGGEPLNRGFFLIFQQIFALIIKRLKVFCRQWI</sequence>
<organism evidence="1 3">
    <name type="scientific">Didymodactylos carnosus</name>
    <dbReference type="NCBI Taxonomy" id="1234261"/>
    <lineage>
        <taxon>Eukaryota</taxon>
        <taxon>Metazoa</taxon>
        <taxon>Spiralia</taxon>
        <taxon>Gnathifera</taxon>
        <taxon>Rotifera</taxon>
        <taxon>Eurotatoria</taxon>
        <taxon>Bdelloidea</taxon>
        <taxon>Philodinida</taxon>
        <taxon>Philodinidae</taxon>
        <taxon>Didymodactylos</taxon>
    </lineage>
</organism>
<gene>
    <name evidence="1" type="ORF">OVA965_LOCUS46229</name>
    <name evidence="2" type="ORF">TMI583_LOCUS20789</name>
</gene>
<protein>
    <submittedName>
        <fullName evidence="1">Uncharacterized protein</fullName>
    </submittedName>
</protein>
<feature type="non-terminal residue" evidence="1">
    <location>
        <position position="54"/>
    </location>
</feature>
<dbReference type="EMBL" id="CAJOBA010019513">
    <property type="protein sequence ID" value="CAF3904221.1"/>
    <property type="molecule type" value="Genomic_DNA"/>
</dbReference>
<dbReference type="EMBL" id="CAJNOK010084049">
    <property type="protein sequence ID" value="CAF1686769.1"/>
    <property type="molecule type" value="Genomic_DNA"/>
</dbReference>
<proteinExistence type="predicted"/>
<feature type="non-terminal residue" evidence="1">
    <location>
        <position position="1"/>
    </location>
</feature>
<comment type="caution">
    <text evidence="1">The sequence shown here is derived from an EMBL/GenBank/DDBJ whole genome shotgun (WGS) entry which is preliminary data.</text>
</comment>
<evidence type="ECO:0000313" key="2">
    <source>
        <dbReference type="EMBL" id="CAF3904221.1"/>
    </source>
</evidence>
<dbReference type="Proteomes" id="UP000677228">
    <property type="component" value="Unassembled WGS sequence"/>
</dbReference>
<evidence type="ECO:0000313" key="1">
    <source>
        <dbReference type="EMBL" id="CAF1686769.1"/>
    </source>
</evidence>
<evidence type="ECO:0000313" key="3">
    <source>
        <dbReference type="Proteomes" id="UP000677228"/>
    </source>
</evidence>
<dbReference type="AlphaFoldDB" id="A0A8S2GDH4"/>